<accession>A0ABT5YMA6</accession>
<dbReference type="InterPro" id="IPR006440">
    <property type="entry name" value="Doc"/>
</dbReference>
<feature type="domain" description="Fido" evidence="1">
    <location>
        <begin position="8"/>
        <end position="127"/>
    </location>
</feature>
<proteinExistence type="predicted"/>
<protein>
    <submittedName>
        <fullName evidence="2">Type II toxin-antitoxin system death-on-curing family toxin</fullName>
    </submittedName>
</protein>
<dbReference type="PIRSF" id="PIRSF018297">
    <property type="entry name" value="Doc"/>
    <property type="match status" value="1"/>
</dbReference>
<organism evidence="2 3">
    <name type="scientific">Aquibaculum arenosum</name>
    <dbReference type="NCBI Taxonomy" id="3032591"/>
    <lineage>
        <taxon>Bacteria</taxon>
        <taxon>Pseudomonadati</taxon>
        <taxon>Pseudomonadota</taxon>
        <taxon>Alphaproteobacteria</taxon>
        <taxon>Rhodospirillales</taxon>
        <taxon>Rhodovibrionaceae</taxon>
        <taxon>Aquibaculum</taxon>
    </lineage>
</organism>
<dbReference type="PROSITE" id="PS51459">
    <property type="entry name" value="FIDO"/>
    <property type="match status" value="1"/>
</dbReference>
<dbReference type="InterPro" id="IPR036597">
    <property type="entry name" value="Fido-like_dom_sf"/>
</dbReference>
<dbReference type="PANTHER" id="PTHR39426">
    <property type="entry name" value="HOMOLOGY TO DEATH-ON-CURING PROTEIN OF PHAGE P1"/>
    <property type="match status" value="1"/>
</dbReference>
<comment type="caution">
    <text evidence="2">The sequence shown here is derived from an EMBL/GenBank/DDBJ whole genome shotgun (WGS) entry which is preliminary data.</text>
</comment>
<keyword evidence="3" id="KW-1185">Reference proteome</keyword>
<dbReference type="Proteomes" id="UP001215503">
    <property type="component" value="Unassembled WGS sequence"/>
</dbReference>
<dbReference type="RefSeq" id="WP_275822103.1">
    <property type="nucleotide sequence ID" value="NZ_JARHUD010000004.1"/>
</dbReference>
<evidence type="ECO:0000313" key="2">
    <source>
        <dbReference type="EMBL" id="MDF2096065.1"/>
    </source>
</evidence>
<dbReference type="NCBIfam" id="TIGR01550">
    <property type="entry name" value="DOC_P1"/>
    <property type="match status" value="1"/>
</dbReference>
<sequence>MKQGIALPSVQALIRLHEELLDEHGGAGGIRDRAALDAALARPQQFLAYADQDHVSVVELAAALAVSLIRRHPFVDGNKRISFMALGVTLGLNHLHLDVPEREATEVMIALAAGTLDEQQFSAWVERNTFEFR</sequence>
<dbReference type="SUPFAM" id="SSF140931">
    <property type="entry name" value="Fic-like"/>
    <property type="match status" value="1"/>
</dbReference>
<evidence type="ECO:0000313" key="3">
    <source>
        <dbReference type="Proteomes" id="UP001215503"/>
    </source>
</evidence>
<dbReference type="InterPro" id="IPR053737">
    <property type="entry name" value="Type_II_TA_Toxin"/>
</dbReference>
<reference evidence="2 3" key="1">
    <citation type="submission" date="2023-03" db="EMBL/GenBank/DDBJ databases">
        <title>Fodinicurvata sp. CAU 1616 isolated from sea sendiment.</title>
        <authorList>
            <person name="Kim W."/>
        </authorList>
    </citation>
    <scope>NUCLEOTIDE SEQUENCE [LARGE SCALE GENOMIC DNA]</scope>
    <source>
        <strain evidence="2 3">CAU 1616</strain>
    </source>
</reference>
<dbReference type="InterPro" id="IPR003812">
    <property type="entry name" value="Fido"/>
</dbReference>
<dbReference type="PANTHER" id="PTHR39426:SF1">
    <property type="entry name" value="HOMOLOGY TO DEATH-ON-CURING PROTEIN OF PHAGE P1"/>
    <property type="match status" value="1"/>
</dbReference>
<dbReference type="EMBL" id="JARHUD010000004">
    <property type="protein sequence ID" value="MDF2096065.1"/>
    <property type="molecule type" value="Genomic_DNA"/>
</dbReference>
<gene>
    <name evidence="2" type="ORF">P2G67_08765</name>
</gene>
<dbReference type="Pfam" id="PF02661">
    <property type="entry name" value="Fic"/>
    <property type="match status" value="1"/>
</dbReference>
<dbReference type="Gene3D" id="1.20.120.1870">
    <property type="entry name" value="Fic/DOC protein, Fido domain"/>
    <property type="match status" value="1"/>
</dbReference>
<name>A0ABT5YMA6_9PROT</name>
<evidence type="ECO:0000259" key="1">
    <source>
        <dbReference type="PROSITE" id="PS51459"/>
    </source>
</evidence>